<reference evidence="2 4" key="1">
    <citation type="submission" date="2020-05" db="EMBL/GenBank/DDBJ databases">
        <title>Characterization of novel class B3 metallo-beta-lactamase from novel Pseudomonas species.</title>
        <authorList>
            <person name="Yamada K."/>
            <person name="Aoki K."/>
            <person name="Ishii Y."/>
        </authorList>
    </citation>
    <scope>NUCLEOTIDE SEQUENCE [LARGE SCALE GENOMIC DNA]</scope>
    <source>
        <strain evidence="2 4">TUM18999</strain>
        <strain evidence="3 5">TUM20286</strain>
    </source>
</reference>
<dbReference type="Proteomes" id="UP001054892">
    <property type="component" value="Unassembled WGS sequence"/>
</dbReference>
<protein>
    <submittedName>
        <fullName evidence="2">Uncharacterized protein</fullName>
    </submittedName>
</protein>
<accession>A0A6J4E9F2</accession>
<feature type="transmembrane region" description="Helical" evidence="1">
    <location>
        <begin position="230"/>
        <end position="252"/>
    </location>
</feature>
<keyword evidence="1" id="KW-0812">Transmembrane</keyword>
<dbReference type="EMBL" id="BQKM01000001">
    <property type="protein sequence ID" value="GJN51221.1"/>
    <property type="molecule type" value="Genomic_DNA"/>
</dbReference>
<evidence type="ECO:0000313" key="3">
    <source>
        <dbReference type="EMBL" id="GJN51221.1"/>
    </source>
</evidence>
<name>A0A6J4E9F2_9PSED</name>
<evidence type="ECO:0000313" key="5">
    <source>
        <dbReference type="Proteomes" id="UP001054892"/>
    </source>
</evidence>
<evidence type="ECO:0000256" key="1">
    <source>
        <dbReference type="SAM" id="Phobius"/>
    </source>
</evidence>
<keyword evidence="5" id="KW-1185">Reference proteome</keyword>
<feature type="transmembrane region" description="Helical" evidence="1">
    <location>
        <begin position="309"/>
        <end position="331"/>
    </location>
</feature>
<evidence type="ECO:0000313" key="2">
    <source>
        <dbReference type="EMBL" id="BCG26048.1"/>
    </source>
</evidence>
<gene>
    <name evidence="2" type="ORF">TUM18999_42390</name>
    <name evidence="3" type="ORF">TUM20286_09730</name>
</gene>
<dbReference type="KEGG" id="ptw:TUM18999_42390"/>
<dbReference type="EMBL" id="AP023189">
    <property type="protein sequence ID" value="BCG26048.1"/>
    <property type="molecule type" value="Genomic_DNA"/>
</dbReference>
<keyword evidence="1" id="KW-0472">Membrane</keyword>
<organism evidence="2 4">
    <name type="scientific">Pseudomonas tohonis</name>
    <dbReference type="NCBI Taxonomy" id="2725477"/>
    <lineage>
        <taxon>Bacteria</taxon>
        <taxon>Pseudomonadati</taxon>
        <taxon>Pseudomonadota</taxon>
        <taxon>Gammaproteobacteria</taxon>
        <taxon>Pseudomonadales</taxon>
        <taxon>Pseudomonadaceae</taxon>
        <taxon>Pseudomonas</taxon>
    </lineage>
</organism>
<evidence type="ECO:0000313" key="4">
    <source>
        <dbReference type="Proteomes" id="UP000509383"/>
    </source>
</evidence>
<sequence>MASDIEQLSMEFSLGLQQISNSLRQELLVISNTLMQEMNFVTNLKQKVEITSNALTTNTQNSITYIDTLTQVQAKVEEVSGGTSKLAGGLSTMASKLFDFVSSSMDSLSGLKAGPDALGAVTDEQAQVAERYKGGLERLDKVLEAVRVRVALGVAPQLTHLADRFLALVDANKELIADGLLKTMTLVGEGIDAVVNFARGVDAVVQATVGWESALTLLGAALGWVGRASILAFAANPIMWVAAALVVVIALVDDFMTYLDGGESALGEFWSPFAKGLRAVNAVLTEFKAQFAAFWAENGETVIAFGEGLMTVIGASISNMLNLIRGVIALFNGDFAGMKKAFDGWIEGLKVQFEVIGGAIKKVASAVGFGGSEEEPKEGAPAEKSGGLFSGITDFFSSGSDKTGAPQLVAGVQDAQSRAALGAGVGAVPLTAPASNNSYNQTVTVHVSGDDSRAIGFEVAEQVARNQQRLTTHNNSSEIRQ</sequence>
<keyword evidence="1" id="KW-1133">Transmembrane helix</keyword>
<proteinExistence type="predicted"/>
<dbReference type="Proteomes" id="UP000509383">
    <property type="component" value="Chromosome"/>
</dbReference>
<dbReference type="AlphaFoldDB" id="A0A6J4E9F2"/>